<name>A0A2V1IX82_9BACT</name>
<evidence type="ECO:0000256" key="1">
    <source>
        <dbReference type="SAM" id="MobiDB-lite"/>
    </source>
</evidence>
<feature type="compositionally biased region" description="Basic residues" evidence="1">
    <location>
        <begin position="1145"/>
        <end position="1154"/>
    </location>
</feature>
<comment type="caution">
    <text evidence="3">The sequence shown here is derived from an EMBL/GenBank/DDBJ whole genome shotgun (WGS) entry which is preliminary data.</text>
</comment>
<reference evidence="4" key="1">
    <citation type="submission" date="2018-02" db="EMBL/GenBank/DDBJ databases">
        <authorList>
            <person name="Clavel T."/>
            <person name="Strowig T."/>
        </authorList>
    </citation>
    <scope>NUCLEOTIDE SEQUENCE [LARGE SCALE GENOMIC DNA]</scope>
    <source>
        <strain evidence="4">DSM 100764</strain>
    </source>
</reference>
<keyword evidence="2" id="KW-0812">Transmembrane</keyword>
<accession>A0A2V1IX82</accession>
<sequence>MTSDNTTSSKRRPLWRRVLKWTAVAVGSLALLAVAATACVVWLLSPETLTSMVERYSGEFIDGHVKARRVELTFWKTFPKVRLDVDDLTVVSDALDSITPQQRAQLPASADTLLTVSRLSGGINVWAATMGYIMLYDVEIDAPRVNLVKVDDLHANYDIVPAAEEQSDTASSPLPYISIDRFVLNGAAPVRYVSLADSIDAVLDIALTAVDGEKAPVYTISARAEGGGRLAPMMDLAPVTLGVDGSVKWDQRRPDHLRLEDFTFDIGGNTLGMNADISFSDSLLIHSLDLYAARLRVDNMMALVPEGFKGSLPRIVSDAEIDVRARLLKPYDIGRLSDSVPAMPDVEVSVMIPGGSFEYDRLKLRRVQADITATVCGGNPDGSRVDIKRLDLQGRAVGFTLNGTVTHPLSDPRVDGVFDGHLDFAALPADLLRRLPFTVRGRVDGHTDVALRLSDLDPKRFHNIRANGKVGLDDFLLRMRDSSALAYVTRAQLSFGTNTHLTTADGQEVDSLLRVSLTSDTLAFVGDGVALLSRGLKVGMGTRNTKATFDTTVITPLGFTASVQRMSLRSDSDSMRVVIRNADIKATLQRFEGGARDPLLTVGMSAGRMRYSDAFSRLALTDAKADISLHPRRRPKRRIAVSASDSLQRAARMRRMRAEIDSANAGREMMDFDVDRDLVGLMRRWSASAHIKAKRARMMTPYFPVRNRITGLDMQISTDSVVIRNTRYRMGKSDFLINGTISNITRALSSRRGSPLEMDFTIKSDTVDINNITSAILAGSAFAEKKSLGQAKAISADASDEAAENVMALQAADTVGAAFVVPSNVNARLDIDAANVLYADIWLQKLQGKLNVSDGAIHLDRLAGYTPMGSMDLTALYAGQTKHDLRFAAGMVIRRLHLKQFLHLMPEIDSILPLLREVDGIVTADAAMTTDLDSLMNMKFHTFNLVLKLSGDSLRLIDGETFRTMAKWLMFKDKKHNLIKSMQVELMVRDSRLDLFPFVFDLDRYRLGVSGGNTLDMDLDYHVAVLKSPLPFKFGINIKGKPGDLKIRLGKARFNEYAVSSSRQLTDTTRINLIHKIQEVFKFGVNSGRQTKLMMEAPRPDRAEFSVADTLTHADSVIFIQGGVLEGPKEPPFPMPDNASDTKKSSKKDKKRKK</sequence>
<keyword evidence="2" id="KW-0472">Membrane</keyword>
<keyword evidence="4" id="KW-1185">Reference proteome</keyword>
<protein>
    <recommendedName>
        <fullName evidence="5">AsmA-like C-terminal domain-containing protein</fullName>
    </recommendedName>
</protein>
<dbReference type="PANTHER" id="PTHR30441">
    <property type="entry name" value="DUF748 DOMAIN-CONTAINING PROTEIN"/>
    <property type="match status" value="1"/>
</dbReference>
<dbReference type="GO" id="GO:0005886">
    <property type="term" value="C:plasma membrane"/>
    <property type="evidence" value="ECO:0007669"/>
    <property type="project" value="TreeGrafter"/>
</dbReference>
<dbReference type="RefSeq" id="WP_107035322.1">
    <property type="nucleotide sequence ID" value="NZ_PUBV01000005.1"/>
</dbReference>
<feature type="transmembrane region" description="Helical" evidence="2">
    <location>
        <begin position="21"/>
        <end position="44"/>
    </location>
</feature>
<feature type="region of interest" description="Disordered" evidence="1">
    <location>
        <begin position="1126"/>
        <end position="1154"/>
    </location>
</feature>
<dbReference type="PANTHER" id="PTHR30441:SF8">
    <property type="entry name" value="DUF748 DOMAIN-CONTAINING PROTEIN"/>
    <property type="match status" value="1"/>
</dbReference>
<evidence type="ECO:0000313" key="3">
    <source>
        <dbReference type="EMBL" id="PWB08575.1"/>
    </source>
</evidence>
<evidence type="ECO:0008006" key="5">
    <source>
        <dbReference type="Google" id="ProtNLM"/>
    </source>
</evidence>
<organism evidence="3 4">
    <name type="scientific">Paramuribaculum intestinale</name>
    <dbReference type="NCBI Taxonomy" id="2094151"/>
    <lineage>
        <taxon>Bacteria</taxon>
        <taxon>Pseudomonadati</taxon>
        <taxon>Bacteroidota</taxon>
        <taxon>Bacteroidia</taxon>
        <taxon>Bacteroidales</taxon>
        <taxon>Muribaculaceae</taxon>
        <taxon>Paramuribaculum</taxon>
    </lineage>
</organism>
<evidence type="ECO:0000313" key="4">
    <source>
        <dbReference type="Proteomes" id="UP000244925"/>
    </source>
</evidence>
<evidence type="ECO:0000256" key="2">
    <source>
        <dbReference type="SAM" id="Phobius"/>
    </source>
</evidence>
<gene>
    <name evidence="3" type="ORF">C5O25_03340</name>
</gene>
<dbReference type="GO" id="GO:0090313">
    <property type="term" value="P:regulation of protein targeting to membrane"/>
    <property type="evidence" value="ECO:0007669"/>
    <property type="project" value="TreeGrafter"/>
</dbReference>
<keyword evidence="2" id="KW-1133">Transmembrane helix</keyword>
<proteinExistence type="predicted"/>
<dbReference type="Proteomes" id="UP000244925">
    <property type="component" value="Unassembled WGS sequence"/>
</dbReference>
<dbReference type="AlphaFoldDB" id="A0A2V1IX82"/>
<dbReference type="EMBL" id="PUBV01000005">
    <property type="protein sequence ID" value="PWB08575.1"/>
    <property type="molecule type" value="Genomic_DNA"/>
</dbReference>
<dbReference type="InterPro" id="IPR052894">
    <property type="entry name" value="AsmA-related"/>
</dbReference>